<dbReference type="KEGG" id="mpur:MARPU_10125"/>
<sequence length="59" mass="6590">MRPPEPGGAFVADAMGWRLVSQLLIHKCNGNQLPTALRSSAHDFYDRRIVDIDDALPKQ</sequence>
<dbReference type="OrthoDB" id="9786619at2"/>
<evidence type="ECO:0000313" key="2">
    <source>
        <dbReference type="Proteomes" id="UP000005275"/>
    </source>
</evidence>
<dbReference type="Proteomes" id="UP000005275">
    <property type="component" value="Chromosome"/>
</dbReference>
<dbReference type="AlphaFoldDB" id="W0E4Q7"/>
<reference evidence="1 2" key="1">
    <citation type="submission" date="2013-12" db="EMBL/GenBank/DDBJ databases">
        <authorList>
            <consortium name="DOE Joint Genome Institute"/>
            <person name="Bryant D.A."/>
            <person name="Huntemann M."/>
            <person name="Han J."/>
            <person name="Chen A."/>
            <person name="Kyrpides N."/>
            <person name="Mavromatis K."/>
            <person name="Markowitz V."/>
            <person name="Palaniappan K."/>
            <person name="Ivanova N."/>
            <person name="Schaumberg A."/>
            <person name="Pati A."/>
            <person name="Liolios K."/>
            <person name="Nordberg H.P."/>
            <person name="Cantor M.N."/>
            <person name="Hua S.X."/>
            <person name="Woyke T."/>
        </authorList>
    </citation>
    <scope>NUCLEOTIDE SEQUENCE [LARGE SCALE GENOMIC DNA]</scope>
    <source>
        <strain evidence="1 2">984</strain>
    </source>
</reference>
<dbReference type="STRING" id="765910.MARPU_10125"/>
<organism evidence="1 2">
    <name type="scientific">Marichromatium purpuratum 984</name>
    <dbReference type="NCBI Taxonomy" id="765910"/>
    <lineage>
        <taxon>Bacteria</taxon>
        <taxon>Pseudomonadati</taxon>
        <taxon>Pseudomonadota</taxon>
        <taxon>Gammaproteobacteria</taxon>
        <taxon>Chromatiales</taxon>
        <taxon>Chromatiaceae</taxon>
        <taxon>Marichromatium</taxon>
    </lineage>
</organism>
<gene>
    <name evidence="1" type="ORF">MARPU_10125</name>
</gene>
<name>W0E4Q7_MARPU</name>
<proteinExistence type="predicted"/>
<dbReference type="HOGENOM" id="CLU_2955163_0_0_6"/>
<dbReference type="eggNOG" id="COG3791">
    <property type="taxonomic scope" value="Bacteria"/>
</dbReference>
<protein>
    <submittedName>
        <fullName evidence="1">Aldehyde-activating protein</fullName>
    </submittedName>
</protein>
<accession>W0E4Q7</accession>
<evidence type="ECO:0000313" key="1">
    <source>
        <dbReference type="EMBL" id="AHF04169.1"/>
    </source>
</evidence>
<keyword evidence="2" id="KW-1185">Reference proteome</keyword>
<dbReference type="EMBL" id="CP007031">
    <property type="protein sequence ID" value="AHF04169.1"/>
    <property type="molecule type" value="Genomic_DNA"/>
</dbReference>
<dbReference type="RefSeq" id="WP_025275265.1">
    <property type="nucleotide sequence ID" value="NZ_CP007031.1"/>
</dbReference>